<proteinExistence type="predicted"/>
<evidence type="ECO:0000313" key="2">
    <source>
        <dbReference type="Proteomes" id="UP000805193"/>
    </source>
</evidence>
<comment type="caution">
    <text evidence="1">The sequence shown here is derived from an EMBL/GenBank/DDBJ whole genome shotgun (WGS) entry which is preliminary data.</text>
</comment>
<keyword evidence="2" id="KW-1185">Reference proteome</keyword>
<name>A0AC60QVG0_IXOPE</name>
<organism evidence="1 2">
    <name type="scientific">Ixodes persulcatus</name>
    <name type="common">Taiga tick</name>
    <dbReference type="NCBI Taxonomy" id="34615"/>
    <lineage>
        <taxon>Eukaryota</taxon>
        <taxon>Metazoa</taxon>
        <taxon>Ecdysozoa</taxon>
        <taxon>Arthropoda</taxon>
        <taxon>Chelicerata</taxon>
        <taxon>Arachnida</taxon>
        <taxon>Acari</taxon>
        <taxon>Parasitiformes</taxon>
        <taxon>Ixodida</taxon>
        <taxon>Ixodoidea</taxon>
        <taxon>Ixodidae</taxon>
        <taxon>Ixodinae</taxon>
        <taxon>Ixodes</taxon>
    </lineage>
</organism>
<accession>A0AC60QVG0</accession>
<sequence length="72" mass="7233">MLTGAPIAGPTRDTKMGRNDKRRQARRTALTGATRCGASAVVAMATSGVTAPTCCATALQPQETSTAGGVDP</sequence>
<gene>
    <name evidence="1" type="ORF">HPB47_014751</name>
</gene>
<dbReference type="EMBL" id="JABSTQ010003201">
    <property type="protein sequence ID" value="KAG0443579.1"/>
    <property type="molecule type" value="Genomic_DNA"/>
</dbReference>
<evidence type="ECO:0000313" key="1">
    <source>
        <dbReference type="EMBL" id="KAG0443579.1"/>
    </source>
</evidence>
<reference evidence="1 2" key="1">
    <citation type="journal article" date="2020" name="Cell">
        <title>Large-Scale Comparative Analyses of Tick Genomes Elucidate Their Genetic Diversity and Vector Capacities.</title>
        <authorList>
            <consortium name="Tick Genome and Microbiome Consortium (TIGMIC)"/>
            <person name="Jia N."/>
            <person name="Wang J."/>
            <person name="Shi W."/>
            <person name="Du L."/>
            <person name="Sun Y."/>
            <person name="Zhan W."/>
            <person name="Jiang J.F."/>
            <person name="Wang Q."/>
            <person name="Zhang B."/>
            <person name="Ji P."/>
            <person name="Bell-Sakyi L."/>
            <person name="Cui X.M."/>
            <person name="Yuan T.T."/>
            <person name="Jiang B.G."/>
            <person name="Yang W.F."/>
            <person name="Lam T.T."/>
            <person name="Chang Q.C."/>
            <person name="Ding S.J."/>
            <person name="Wang X.J."/>
            <person name="Zhu J.G."/>
            <person name="Ruan X.D."/>
            <person name="Zhao L."/>
            <person name="Wei J.T."/>
            <person name="Ye R.Z."/>
            <person name="Que T.C."/>
            <person name="Du C.H."/>
            <person name="Zhou Y.H."/>
            <person name="Cheng J.X."/>
            <person name="Dai P.F."/>
            <person name="Guo W.B."/>
            <person name="Han X.H."/>
            <person name="Huang E.J."/>
            <person name="Li L.F."/>
            <person name="Wei W."/>
            <person name="Gao Y.C."/>
            <person name="Liu J.Z."/>
            <person name="Shao H.Z."/>
            <person name="Wang X."/>
            <person name="Wang C.C."/>
            <person name="Yang T.C."/>
            <person name="Huo Q.B."/>
            <person name="Li W."/>
            <person name="Chen H.Y."/>
            <person name="Chen S.E."/>
            <person name="Zhou L.G."/>
            <person name="Ni X.B."/>
            <person name="Tian J.H."/>
            <person name="Sheng Y."/>
            <person name="Liu T."/>
            <person name="Pan Y.S."/>
            <person name="Xia L.Y."/>
            <person name="Li J."/>
            <person name="Zhao F."/>
            <person name="Cao W.C."/>
        </authorList>
    </citation>
    <scope>NUCLEOTIDE SEQUENCE [LARGE SCALE GENOMIC DNA]</scope>
    <source>
        <strain evidence="1">Iper-2018</strain>
    </source>
</reference>
<dbReference type="Proteomes" id="UP000805193">
    <property type="component" value="Unassembled WGS sequence"/>
</dbReference>
<protein>
    <submittedName>
        <fullName evidence="1">Uncharacterized protein</fullName>
    </submittedName>
</protein>